<reference evidence="3 4" key="1">
    <citation type="submission" date="2014-05" db="EMBL/GenBank/DDBJ databases">
        <title>Novel Listeriaceae from food processing environments.</title>
        <authorList>
            <person name="den Bakker H.C."/>
        </authorList>
    </citation>
    <scope>NUCLEOTIDE SEQUENCE [LARGE SCALE GENOMIC DNA]</scope>
    <source>
        <strain evidence="3 4">FSL A5-0281</strain>
    </source>
</reference>
<dbReference type="STRING" id="1552123.EP57_02100"/>
<dbReference type="OrthoDB" id="9797829at2"/>
<keyword evidence="3" id="KW-0808">Transferase</keyword>
<accession>A0A099WHR0</accession>
<dbReference type="InterPro" id="IPR028098">
    <property type="entry name" value="Glyco_trans_4-like_N"/>
</dbReference>
<dbReference type="SUPFAM" id="SSF53756">
    <property type="entry name" value="UDP-Glycosyltransferase/glycogen phosphorylase"/>
    <property type="match status" value="1"/>
</dbReference>
<protein>
    <submittedName>
        <fullName evidence="3">Glycosyl transferase family 1</fullName>
    </submittedName>
</protein>
<comment type="caution">
    <text evidence="3">The sequence shown here is derived from an EMBL/GenBank/DDBJ whole genome shotgun (WGS) entry which is preliminary data.</text>
</comment>
<dbReference type="InterPro" id="IPR050194">
    <property type="entry name" value="Glycosyltransferase_grp1"/>
</dbReference>
<evidence type="ECO:0000259" key="1">
    <source>
        <dbReference type="Pfam" id="PF00534"/>
    </source>
</evidence>
<feature type="domain" description="Glycosyl transferase family 1" evidence="1">
    <location>
        <begin position="169"/>
        <end position="333"/>
    </location>
</feature>
<dbReference type="PANTHER" id="PTHR45947:SF3">
    <property type="entry name" value="SULFOQUINOVOSYL TRANSFERASE SQD2"/>
    <property type="match status" value="1"/>
</dbReference>
<dbReference type="Pfam" id="PF13439">
    <property type="entry name" value="Glyco_transf_4"/>
    <property type="match status" value="1"/>
</dbReference>
<dbReference type="PANTHER" id="PTHR45947">
    <property type="entry name" value="SULFOQUINOVOSYL TRANSFERASE SQD2"/>
    <property type="match status" value="1"/>
</dbReference>
<dbReference type="AlphaFoldDB" id="A0A099WHR0"/>
<sequence>MKILVIANMFPSKEYPSYGIFVKNHVHLLESATEDIDTITMKKEVSRVKKLWRYLIFYCRIFFTLVFRKYDLVYLHYASHSALPIIWAKFLNRDINLVVNLHGSDVFPENAFQERLQKWVTHLLKQANHVVVPSDYFKQTVVERYHLASERVLISPSGGVNRDLFAPREIDKDEAVFRVGYVGRIDVDKGWDDALRGFAEFKQQSNRAVELLMIGSGKENQQKEALIQILGIQADVRCYDLLPQEELVGLYNEMDVFVFPSRRKGESLGLVGIEAMACGVPVIGSEIAGIKGYLVEGENGYFTEVGNAHSIAEKLRQFQAHSEAEKQQFKRNAFYSAIPYDKLQVQADMLNMLAVLVK</sequence>
<evidence type="ECO:0000259" key="2">
    <source>
        <dbReference type="Pfam" id="PF13439"/>
    </source>
</evidence>
<dbReference type="RefSeq" id="WP_036083748.1">
    <property type="nucleotide sequence ID" value="NZ_CBCSHQ010000006.1"/>
</dbReference>
<feature type="domain" description="Glycosyltransferase subfamily 4-like N-terminal" evidence="2">
    <location>
        <begin position="49"/>
        <end position="156"/>
    </location>
</feature>
<dbReference type="GO" id="GO:0016757">
    <property type="term" value="F:glycosyltransferase activity"/>
    <property type="evidence" value="ECO:0007669"/>
    <property type="project" value="InterPro"/>
</dbReference>
<gene>
    <name evidence="3" type="ORF">EP57_02100</name>
</gene>
<dbReference type="InterPro" id="IPR001296">
    <property type="entry name" value="Glyco_trans_1"/>
</dbReference>
<evidence type="ECO:0000313" key="3">
    <source>
        <dbReference type="EMBL" id="KGL43685.1"/>
    </source>
</evidence>
<dbReference type="Proteomes" id="UP000029844">
    <property type="component" value="Unassembled WGS sequence"/>
</dbReference>
<dbReference type="eggNOG" id="COG0438">
    <property type="taxonomic scope" value="Bacteria"/>
</dbReference>
<organism evidence="3 4">
    <name type="scientific">Listeria booriae</name>
    <dbReference type="NCBI Taxonomy" id="1552123"/>
    <lineage>
        <taxon>Bacteria</taxon>
        <taxon>Bacillati</taxon>
        <taxon>Bacillota</taxon>
        <taxon>Bacilli</taxon>
        <taxon>Bacillales</taxon>
        <taxon>Listeriaceae</taxon>
        <taxon>Listeria</taxon>
    </lineage>
</organism>
<keyword evidence="4" id="KW-1185">Reference proteome</keyword>
<evidence type="ECO:0000313" key="4">
    <source>
        <dbReference type="Proteomes" id="UP000029844"/>
    </source>
</evidence>
<proteinExistence type="predicted"/>
<dbReference type="EMBL" id="JNFA01000004">
    <property type="protein sequence ID" value="KGL43685.1"/>
    <property type="molecule type" value="Genomic_DNA"/>
</dbReference>
<dbReference type="Gene3D" id="3.40.50.2000">
    <property type="entry name" value="Glycogen Phosphorylase B"/>
    <property type="match status" value="2"/>
</dbReference>
<dbReference type="Pfam" id="PF00534">
    <property type="entry name" value="Glycos_transf_1"/>
    <property type="match status" value="1"/>
</dbReference>
<dbReference type="GeneID" id="58716231"/>
<name>A0A099WHR0_9LIST</name>